<feature type="transmembrane region" description="Helical" evidence="19">
    <location>
        <begin position="562"/>
        <end position="581"/>
    </location>
</feature>
<feature type="disulfide bond" evidence="18">
    <location>
        <begin position="751"/>
        <end position="809"/>
    </location>
</feature>
<dbReference type="FunFam" id="3.40.190.10:FF:000178">
    <property type="entry name" value="Glutamate receptor subunit"/>
    <property type="match status" value="1"/>
</dbReference>
<dbReference type="CDD" id="cd06382">
    <property type="entry name" value="PBP1_iGluR_Kainate"/>
    <property type="match status" value="1"/>
</dbReference>
<keyword evidence="13" id="KW-1071">Ligand-gated ion channel</keyword>
<reference evidence="22 23" key="1">
    <citation type="journal article" date="2018" name="Elife">
        <title>Firefly genomes illuminate parallel origins of bioluminescence in beetles.</title>
        <authorList>
            <person name="Fallon T.R."/>
            <person name="Lower S.E."/>
            <person name="Chang C.H."/>
            <person name="Bessho-Uehara M."/>
            <person name="Martin G.J."/>
            <person name="Bewick A.J."/>
            <person name="Behringer M."/>
            <person name="Debat H.J."/>
            <person name="Wong I."/>
            <person name="Day J.C."/>
            <person name="Suvorov A."/>
            <person name="Silva C.J."/>
            <person name="Stanger-Hall K.F."/>
            <person name="Hall D.W."/>
            <person name="Schmitz R.J."/>
            <person name="Nelson D.R."/>
            <person name="Lewis S.M."/>
            <person name="Shigenobu S."/>
            <person name="Bybee S.M."/>
            <person name="Larracuente A.M."/>
            <person name="Oba Y."/>
            <person name="Weng J.K."/>
        </authorList>
    </citation>
    <scope>NUCLEOTIDE SEQUENCE [LARGE SCALE GENOMIC DNA]</scope>
    <source>
        <strain evidence="22">1611_PpyrPB1</strain>
        <tissue evidence="22">Whole body</tissue>
    </source>
</reference>
<evidence type="ECO:0000259" key="21">
    <source>
        <dbReference type="SMART" id="SM00918"/>
    </source>
</evidence>
<dbReference type="SUPFAM" id="SSF53850">
    <property type="entry name" value="Periplasmic binding protein-like II"/>
    <property type="match status" value="1"/>
</dbReference>
<evidence type="ECO:0000313" key="23">
    <source>
        <dbReference type="Proteomes" id="UP000327044"/>
    </source>
</evidence>
<dbReference type="AlphaFoldDB" id="A0A5N4AX54"/>
<feature type="binding site" evidence="16">
    <location>
        <position position="739"/>
    </location>
    <ligand>
        <name>L-glutamate</name>
        <dbReference type="ChEBI" id="CHEBI:29985"/>
    </ligand>
</feature>
<dbReference type="InterPro" id="IPR001828">
    <property type="entry name" value="ANF_lig-bd_rcpt"/>
</dbReference>
<evidence type="ECO:0000256" key="11">
    <source>
        <dbReference type="ARBA" id="ARBA00023180"/>
    </source>
</evidence>
<evidence type="ECO:0000256" key="5">
    <source>
        <dbReference type="ARBA" id="ARBA00022692"/>
    </source>
</evidence>
<feature type="site" description="Interaction with the cone snail toxin Con-ikot-ikot" evidence="17">
    <location>
        <position position="785"/>
    </location>
</feature>
<evidence type="ECO:0008006" key="24">
    <source>
        <dbReference type="Google" id="ProtNLM"/>
    </source>
</evidence>
<dbReference type="Gene3D" id="1.10.287.70">
    <property type="match status" value="1"/>
</dbReference>
<evidence type="ECO:0000256" key="6">
    <source>
        <dbReference type="ARBA" id="ARBA00022989"/>
    </source>
</evidence>
<comment type="caution">
    <text evidence="22">The sequence shown here is derived from an EMBL/GenBank/DDBJ whole genome shotgun (WGS) entry which is preliminary data.</text>
</comment>
<evidence type="ECO:0000259" key="20">
    <source>
        <dbReference type="SMART" id="SM00079"/>
    </source>
</evidence>
<keyword evidence="10" id="KW-0675">Receptor</keyword>
<dbReference type="InterPro" id="IPR015683">
    <property type="entry name" value="Ionotropic_Glu_rcpt"/>
</dbReference>
<comment type="similarity">
    <text evidence="2">Belongs to the glutamate-gated ion channel (TC 1.A.10.1) family.</text>
</comment>
<dbReference type="GO" id="GO:0015276">
    <property type="term" value="F:ligand-gated monoatomic ion channel activity"/>
    <property type="evidence" value="ECO:0007669"/>
    <property type="project" value="InterPro"/>
</dbReference>
<evidence type="ECO:0000256" key="19">
    <source>
        <dbReference type="SAM" id="Phobius"/>
    </source>
</evidence>
<dbReference type="FunFam" id="3.40.50.2300:FF:000106">
    <property type="entry name" value="Glutamate receptor ionotropic, kainate"/>
    <property type="match status" value="1"/>
</dbReference>
<feature type="domain" description="Ionotropic glutamate receptor L-glutamate and glycine-binding" evidence="21">
    <location>
        <begin position="441"/>
        <end position="506"/>
    </location>
</feature>
<dbReference type="Gene3D" id="3.40.50.2300">
    <property type="match status" value="2"/>
</dbReference>
<dbReference type="EMBL" id="VVIM01000002">
    <property type="protein sequence ID" value="KAB0801919.1"/>
    <property type="molecule type" value="Genomic_DNA"/>
</dbReference>
<comment type="subcellular location">
    <subcellularLocation>
        <location evidence="1">Cell membrane</location>
        <topology evidence="1">Multi-pass membrane protein</topology>
    </subcellularLocation>
    <subcellularLocation>
        <location evidence="15">Postsynaptic cell membrane</location>
    </subcellularLocation>
</comment>
<keyword evidence="12" id="KW-0628">Postsynaptic cell membrane</keyword>
<dbReference type="InterPro" id="IPR019594">
    <property type="entry name" value="Glu/Gly-bd"/>
</dbReference>
<feature type="disulfide bond" evidence="18">
    <location>
        <begin position="94"/>
        <end position="347"/>
    </location>
</feature>
<sequence length="934" mass="105281">MNELLRKLFVCLVIHESFALQREVFVGGIFEGTNENEEIAFRVAIDIVNKHRQLPYALVPVIGRIEADEVVDAKHGFTLDMTWDRPFTALEIGCSILSKGVVGLFNSLSEDNSNTIQSLCDDKEIPVIQTIFDTEHERDCCSINLFPHAPVLARAFADVVKKWNWDSFTIIYENQASLAKVTEMLKIYNTTGHTVVLRQLYTSGNGDYRKALKDIWKSGQKNIVLDCSTENLNEVLKQAQQVGLMANDYNYIIINLDMHTIDLGPYQYGGTNITGLRLIDPLNTFVIEVAEAILHKRNEMNLPVDSFDPFVNAWQLQVKTALLVDAVMLFSQALDNIGHFTAMPLYCNTTDNWIHGETAFNYMKTETKSGLTGPIQFDNVGVRSEFDLELIELKEGGITTIGTWNSRDGLNISRIIPEVDDTDRDNLRNRSFIVIIALTPPYAMLKESKVKLDGNDRFEGFGIDLIAELANLEGFNFTFIVRVDKQNGDINNATGRWTGLIGDVIDGVADLAITDLTVNRKRQSAVDFTSPFMDLGIQILYAQPTSAPPSFFTFASPFAVEVWLLLGGAYFGVSLALFIMARLCQSEWSNPYPCIEEPEYLINQFSLRNSLWFTLGGLMQQGADIAPTGLSTRLLTGFWWFFTLIMVSSYTANLAAFLTNEVKELPFSNVEELVKRAEKLGIQYGAKKGGATYAFFKGSDNDLYKEIGSYMESHPDVLVKENEDGEARVEKGNYAFFMESTSISYAISGSCNLASVGSKLDEKNYAIAMRQDSTYRGRLSAAVLKLKESGKIDELQRKWWLEKRKKPECEEADEIPGAPPLNLKHVGGIFWVSTGGTILSFFLVFTELVLHTLKKYGRDRHSCTEELKDEVRFYFSFKGMVKPIKNRKSDSQSTDSKEKLEVNEPITYDYTPDISNKFCLMQRVDFFKCIQILL</sequence>
<dbReference type="Pfam" id="PF01094">
    <property type="entry name" value="ANF_receptor"/>
    <property type="match status" value="1"/>
</dbReference>
<evidence type="ECO:0000256" key="9">
    <source>
        <dbReference type="ARBA" id="ARBA00023136"/>
    </source>
</evidence>
<feature type="binding site" evidence="16">
    <location>
        <position position="517"/>
    </location>
    <ligand>
        <name>L-glutamate</name>
        <dbReference type="ChEBI" id="CHEBI:29985"/>
    </ligand>
</feature>
<accession>A0A5N4AX54</accession>
<protein>
    <recommendedName>
        <fullName evidence="24">Glutamate receptor</fullName>
    </recommendedName>
</protein>
<dbReference type="FunCoup" id="A0A5N4AX54">
    <property type="interactions" value="10"/>
</dbReference>
<dbReference type="Proteomes" id="UP000327044">
    <property type="component" value="Unassembled WGS sequence"/>
</dbReference>
<dbReference type="FunFam" id="1.10.287.70:FF:000105">
    <property type="entry name" value="Eye-enriched kainate receptor, isoform A"/>
    <property type="match status" value="1"/>
</dbReference>
<keyword evidence="11" id="KW-0325">Glycoprotein</keyword>
<dbReference type="SUPFAM" id="SSF53822">
    <property type="entry name" value="Periplasmic binding protein-like I"/>
    <property type="match status" value="1"/>
</dbReference>
<evidence type="ECO:0000313" key="22">
    <source>
        <dbReference type="EMBL" id="KAB0801919.1"/>
    </source>
</evidence>
<organism evidence="22 23">
    <name type="scientific">Photinus pyralis</name>
    <name type="common">Common eastern firefly</name>
    <name type="synonym">Lampyris pyralis</name>
    <dbReference type="NCBI Taxonomy" id="7054"/>
    <lineage>
        <taxon>Eukaryota</taxon>
        <taxon>Metazoa</taxon>
        <taxon>Ecdysozoa</taxon>
        <taxon>Arthropoda</taxon>
        <taxon>Hexapoda</taxon>
        <taxon>Insecta</taxon>
        <taxon>Pterygota</taxon>
        <taxon>Neoptera</taxon>
        <taxon>Endopterygota</taxon>
        <taxon>Coleoptera</taxon>
        <taxon>Polyphaga</taxon>
        <taxon>Elateriformia</taxon>
        <taxon>Elateroidea</taxon>
        <taxon>Lampyridae</taxon>
        <taxon>Lampyrinae</taxon>
        <taxon>Photinus</taxon>
    </lineage>
</organism>
<keyword evidence="4" id="KW-1003">Cell membrane</keyword>
<feature type="site" description="Interaction with the cone snail toxin Con-ikot-ikot" evidence="17">
    <location>
        <position position="697"/>
    </location>
</feature>
<name>A0A5N4AX54_PHOPY</name>
<evidence type="ECO:0000256" key="3">
    <source>
        <dbReference type="ARBA" id="ARBA00022448"/>
    </source>
</evidence>
<dbReference type="InterPro" id="IPR028082">
    <property type="entry name" value="Peripla_BP_I"/>
</dbReference>
<evidence type="ECO:0000256" key="17">
    <source>
        <dbReference type="PIRSR" id="PIRSR601508-2"/>
    </source>
</evidence>
<keyword evidence="7" id="KW-0770">Synapse</keyword>
<dbReference type="GO" id="GO:0038023">
    <property type="term" value="F:signaling receptor activity"/>
    <property type="evidence" value="ECO:0007669"/>
    <property type="project" value="InterPro"/>
</dbReference>
<keyword evidence="18" id="KW-1015">Disulfide bond</keyword>
<evidence type="ECO:0000256" key="10">
    <source>
        <dbReference type="ARBA" id="ARBA00023170"/>
    </source>
</evidence>
<feature type="binding site" evidence="16">
    <location>
        <position position="692"/>
    </location>
    <ligand>
        <name>L-glutamate</name>
        <dbReference type="ChEBI" id="CHEBI:29985"/>
    </ligand>
</feature>
<feature type="transmembrane region" description="Helical" evidence="19">
    <location>
        <begin position="829"/>
        <end position="850"/>
    </location>
</feature>
<dbReference type="InParanoid" id="A0A5N4AX54"/>
<gene>
    <name evidence="22" type="ORF">PPYR_04105</name>
</gene>
<evidence type="ECO:0000256" key="18">
    <source>
        <dbReference type="PIRSR" id="PIRSR601508-3"/>
    </source>
</evidence>
<evidence type="ECO:0000256" key="1">
    <source>
        <dbReference type="ARBA" id="ARBA00004651"/>
    </source>
</evidence>
<feature type="transmembrane region" description="Helical" evidence="19">
    <location>
        <begin position="638"/>
        <end position="658"/>
    </location>
</feature>
<keyword evidence="9 19" id="KW-0472">Membrane</keyword>
<dbReference type="Pfam" id="PF00060">
    <property type="entry name" value="Lig_chan"/>
    <property type="match status" value="1"/>
</dbReference>
<keyword evidence="8" id="KW-0406">Ion transport</keyword>
<keyword evidence="6 19" id="KW-1133">Transmembrane helix</keyword>
<evidence type="ECO:0000256" key="13">
    <source>
        <dbReference type="ARBA" id="ARBA00023286"/>
    </source>
</evidence>
<evidence type="ECO:0000256" key="2">
    <source>
        <dbReference type="ARBA" id="ARBA00008685"/>
    </source>
</evidence>
<keyword evidence="3" id="KW-0813">Transport</keyword>
<dbReference type="PANTHER" id="PTHR18966">
    <property type="entry name" value="IONOTROPIC GLUTAMATE RECEPTOR"/>
    <property type="match status" value="1"/>
</dbReference>
<dbReference type="SMART" id="SM00079">
    <property type="entry name" value="PBPe"/>
    <property type="match status" value="1"/>
</dbReference>
<keyword evidence="23" id="KW-1185">Reference proteome</keyword>
<dbReference type="Pfam" id="PF10613">
    <property type="entry name" value="Lig_chan-Glu_bd"/>
    <property type="match status" value="1"/>
</dbReference>
<dbReference type="PRINTS" id="PR00177">
    <property type="entry name" value="NMDARECEPTOR"/>
</dbReference>
<evidence type="ECO:0000256" key="14">
    <source>
        <dbReference type="ARBA" id="ARBA00023303"/>
    </source>
</evidence>
<proteinExistence type="inferred from homology"/>
<dbReference type="GO" id="GO:0045211">
    <property type="term" value="C:postsynaptic membrane"/>
    <property type="evidence" value="ECO:0007669"/>
    <property type="project" value="UniProtKB-SubCell"/>
</dbReference>
<dbReference type="SMART" id="SM00918">
    <property type="entry name" value="Lig_chan-Glu_bd"/>
    <property type="match status" value="1"/>
</dbReference>
<dbReference type="InterPro" id="IPR001508">
    <property type="entry name" value="Iono_Glu_rcpt_met"/>
</dbReference>
<feature type="binding site" evidence="16">
    <location>
        <position position="522"/>
    </location>
    <ligand>
        <name>L-glutamate</name>
        <dbReference type="ChEBI" id="CHEBI:29985"/>
    </ligand>
</feature>
<evidence type="ECO:0000256" key="15">
    <source>
        <dbReference type="ARBA" id="ARBA00034100"/>
    </source>
</evidence>
<evidence type="ECO:0000256" key="16">
    <source>
        <dbReference type="PIRSR" id="PIRSR601508-1"/>
    </source>
</evidence>
<feature type="domain" description="Ionotropic glutamate receptor C-terminal" evidence="20">
    <location>
        <begin position="431"/>
        <end position="802"/>
    </location>
</feature>
<dbReference type="InterPro" id="IPR001320">
    <property type="entry name" value="Iontro_rcpt_C"/>
</dbReference>
<evidence type="ECO:0000256" key="8">
    <source>
        <dbReference type="ARBA" id="ARBA00023065"/>
    </source>
</evidence>
<evidence type="ECO:0000256" key="4">
    <source>
        <dbReference type="ARBA" id="ARBA00022475"/>
    </source>
</evidence>
<evidence type="ECO:0000256" key="12">
    <source>
        <dbReference type="ARBA" id="ARBA00023257"/>
    </source>
</evidence>
<evidence type="ECO:0000256" key="7">
    <source>
        <dbReference type="ARBA" id="ARBA00023018"/>
    </source>
</evidence>
<dbReference type="Gene3D" id="3.40.190.10">
    <property type="entry name" value="Periplasmic binding protein-like II"/>
    <property type="match status" value="2"/>
</dbReference>
<keyword evidence="14" id="KW-0407">Ion channel</keyword>
<keyword evidence="5 19" id="KW-0812">Transmembrane</keyword>